<keyword evidence="1" id="KW-0175">Coiled coil</keyword>
<sequence>MNNDLTLSVTLTGDGRQLSGTLRNAQGEVREFGGTTEREGARAERALEGTGQQAQTVSGHLSQLRTVALGVGAALTAMGVSSFAKDTYDAVNSSQQLQASLKTVTGSIENASAAWDTLLGFAAETPFTLDQSVQAFIRMQSLGLNPSQEALRSYGNTAAAMGKDMMQMVEAVADAATGEFERLKEFGIRASKEGEQISFTFQGVTTTVGNSAAAISQYLQEIGEIQFAGAMADQMDTLSGKASNLEDTIYQFYLAVGDAGATEIFESTLANASNTVQFLTDNIDALASGAEIMAVLVGGRVSVALTTATTAIVAKTVATQADVSAEAAAAVANTRRTAAEKQTALALLSTARLEAQATSGTAAHTFALQQLSVARTRAATAAGAHTAAMNTATAATARASVAARGLSGALALVGGPLGLLVGGAGLLYLFREELGLTVPTVDANTTAVNKLTNGLDDMSQAAAQLTLTSLVGQLAEVRAQAEATAEEFSKVGQIEGDGGGGILGVDVTAQTDAVRELGETSDETRQEAANLEAAIALVEGRIGELGERNREVEPTITKVGDANETAATATNTHTDALEDLQNRLQPMRRETVQYAQAQNTLNLALATGRINAQQYMQMQGLLNETFQQSQRESEDLATTVGDEADRMATLYNRQLERMDDASVDMWRSFLDGSEDAFGSFKRLALDTLAEVIHQYTTRQITASLGFNTVGAGGGQPGGMGMPSIGGIKNAWGAAQQGFGNIAWTGASHQAYGATSAATGGWANSATSGMGQSGFMGGSTSNFSGMNGLASAGAGMAGSYAGTQLGESVFGKQAQSNYGATAGSLIGTYFGGPIGAGIGGFIGGALDSAFGSNSPAFKAVVETVDTAILDVAKIQAEVAADGIRAVADKYAVDTKDIRRAMNDSYFEGGNDAEYYEQSAFGAVGFRNRTSRDFGKAGLDDGWWDEITQGAAQLDNVVASFAQSEDEFSAMLETVQSMGLYAENAGELIQFALQERPRAAIDAMTSEFGQYVQSLDGSLDAVIAQAQVSQQAHALLSNSMERLNLQFDVAGQASYAAAVNIAEIAGGVQNLTTIQQSYYQATYTETERLSRSQSDLRKTLAGVTDQVPTTVAELRAMVEAQNLNDTATGELAVRLMELAPALKQTNDAVRQAIEEQYQESLGRAPDTAGIDYWFNQVAS</sequence>
<dbReference type="RefSeq" id="WP_430886849.1">
    <property type="nucleotide sequence ID" value="NZ_JAMJPJ010000060.1"/>
</dbReference>
<evidence type="ECO:0000313" key="3">
    <source>
        <dbReference type="Proteomes" id="UP001165308"/>
    </source>
</evidence>
<evidence type="ECO:0000256" key="1">
    <source>
        <dbReference type="SAM" id="Coils"/>
    </source>
</evidence>
<organism evidence="2 3">
    <name type="scientific">Halomonas llamarensis</name>
    <dbReference type="NCBI Taxonomy" id="2945104"/>
    <lineage>
        <taxon>Bacteria</taxon>
        <taxon>Pseudomonadati</taxon>
        <taxon>Pseudomonadota</taxon>
        <taxon>Gammaproteobacteria</taxon>
        <taxon>Oceanospirillales</taxon>
        <taxon>Halomonadaceae</taxon>
        <taxon>Halomonas</taxon>
    </lineage>
</organism>
<name>A0ABT0SV73_9GAMM</name>
<feature type="coiled-coil region" evidence="1">
    <location>
        <begin position="514"/>
        <end position="541"/>
    </location>
</feature>
<gene>
    <name evidence="2" type="ORF">M8006_17420</name>
</gene>
<reference evidence="2" key="1">
    <citation type="submission" date="2022-05" db="EMBL/GenBank/DDBJ databases">
        <title>Halomonas geminus sp. nov. and Halomonas llamarensis sp. nov. isolated from high-altitude salars of the Atacama Desert.</title>
        <authorList>
            <person name="Hintersatz C."/>
            <person name="Rojas L.A."/>
            <person name="Wei T.-S."/>
            <person name="Kutschke S."/>
            <person name="Lehmann F."/>
            <person name="Jain R."/>
            <person name="Pollmann K."/>
        </authorList>
    </citation>
    <scope>NUCLEOTIDE SEQUENCE</scope>
    <source>
        <strain evidence="2">ATCHA</strain>
    </source>
</reference>
<proteinExistence type="predicted"/>
<evidence type="ECO:0000313" key="2">
    <source>
        <dbReference type="EMBL" id="MCL7931734.1"/>
    </source>
</evidence>
<comment type="caution">
    <text evidence="2">The sequence shown here is derived from an EMBL/GenBank/DDBJ whole genome shotgun (WGS) entry which is preliminary data.</text>
</comment>
<dbReference type="EMBL" id="JAMJPJ010000060">
    <property type="protein sequence ID" value="MCL7931734.1"/>
    <property type="molecule type" value="Genomic_DNA"/>
</dbReference>
<protein>
    <submittedName>
        <fullName evidence="2">Uncharacterized protein</fullName>
    </submittedName>
</protein>
<keyword evidence="3" id="KW-1185">Reference proteome</keyword>
<feature type="non-terminal residue" evidence="2">
    <location>
        <position position="1177"/>
    </location>
</feature>
<dbReference type="Proteomes" id="UP001165308">
    <property type="component" value="Unassembled WGS sequence"/>
</dbReference>
<accession>A0ABT0SV73</accession>